<dbReference type="GO" id="GO:0042765">
    <property type="term" value="C:GPI-anchor transamidase complex"/>
    <property type="evidence" value="ECO:0007669"/>
    <property type="project" value="InterPro"/>
</dbReference>
<reference evidence="16" key="1">
    <citation type="submission" date="2014-09" db="EMBL/GenBank/DDBJ databases">
        <title>Draft genome sequence of an oleaginous Mucoromycotina fungus Mucor ambiguus NBRC6742.</title>
        <authorList>
            <person name="Takeda I."/>
            <person name="Yamane N."/>
            <person name="Morita T."/>
            <person name="Tamano K."/>
            <person name="Machida M."/>
            <person name="Baker S."/>
            <person name="Koike H."/>
        </authorList>
    </citation>
    <scope>NUCLEOTIDE SEQUENCE</scope>
    <source>
        <strain evidence="16">NBRC 6742</strain>
    </source>
</reference>
<dbReference type="GO" id="GO:0035485">
    <property type="term" value="F:adenine/guanine mispair binding"/>
    <property type="evidence" value="ECO:0007669"/>
    <property type="project" value="TreeGrafter"/>
</dbReference>
<dbReference type="Gene3D" id="3.90.79.10">
    <property type="entry name" value="Nucleoside Triphosphate Pyrophosphohydrolase"/>
    <property type="match status" value="1"/>
</dbReference>
<evidence type="ECO:0000256" key="12">
    <source>
        <dbReference type="ARBA" id="ARBA00023204"/>
    </source>
</evidence>
<keyword evidence="14" id="KW-0812">Transmembrane</keyword>
<dbReference type="GO" id="GO:0032357">
    <property type="term" value="F:oxidized purine DNA binding"/>
    <property type="evidence" value="ECO:0007669"/>
    <property type="project" value="TreeGrafter"/>
</dbReference>
<evidence type="ECO:0000256" key="14">
    <source>
        <dbReference type="SAM" id="Phobius"/>
    </source>
</evidence>
<comment type="catalytic activity">
    <reaction evidence="1">
        <text>Hydrolyzes free adenine bases from 7,8-dihydro-8-oxoguanine:adenine mismatched double-stranded DNA, leaving an apurinic site.</text>
        <dbReference type="EC" id="3.2.2.31"/>
    </reaction>
</comment>
<keyword evidence="6" id="KW-0004">4Fe-4S</keyword>
<sequence length="942" mass="107356">MKAIDQISTVDIEDCVSSKRLYHSDQYHVVSDDERDRVQKQLLDWYQSEKRTNMPWRKDNDKTWDKQTLGQRAYEVWVSEIMLQQTQVATVIDYYNRWMAAFPTIQDLANADIEKVNSLWAGLGYYSRAKRLWEGAQKVVNQLGGLLPSNAKDLQSEIPGVGRYTAGAVASIVFGEATPVVDGNVIRVIARWRAIHADPKKAKSVELFWDIAASMVPESNPGDFNQAMMELGARICTPQNPDCDKCPISNDCKALNQLKYAKELSKNGFFGEKKRKRKTVDNEHECSVCQESPDDLDEAAYAVTRYPLKVDKKPPRDEECAVAIVERIVSKDSEPLYLISRRPDTGLLAGLWEFPSLELDSLDTDYMERLNKTTQFLETKYQLELDQPTRHDLGNVVHLFSHIRKVYHIEWIQYQHDQDRVDVDDGQVKWVTLEELKASPIPTGLKKALKLLEKFKACDFVMPTKFTIFIPPTVQPSIDNDQLSAEIKSKLTNRLSSFKYKTNFPIDISVLEQDKVNGHKEASIGHYFIYVDQADKIDLDIGSERSSFLKINDMTSSSIAETLATVIPPVYLSEYQNLGNMACHIENKDKNDVSSMRAFKYSSQYETTFSLMNNNPENMKMDWEVRDSVNAYLSSFLKEVSVVSNFTIDSQIQNYAPLSLKPHYKERVGKPSYYYFEPHHLPHFVNSAEWNLASTITSYPSINFVLYVPSAEEAPLRIHDSKGTGQPLLTSAFLIPRWGGIVIKNPPKAATEEYTFTKKDLQPIMKIFISQLRSLIGVHDLQNSISSQFPANYHVTFEPAIKSGITTLEKDSLIRSRTLENVVNTISTLKSLAQLVDEIPNMVVEDHISIKVRQSLDALDAVSKALSTEDYIKALQSSIETVELAERAFFDPTMVSMLYFPDEHKYAIYMPLFVPISVPLIMALLKEIKKLKQAKKIKKKEE</sequence>
<keyword evidence="8" id="KW-0227">DNA damage</keyword>
<dbReference type="InterPro" id="IPR004036">
    <property type="entry name" value="Endonuclease-III-like_CS2"/>
</dbReference>
<name>A0A0C9M880_9FUNG</name>
<evidence type="ECO:0000313" key="16">
    <source>
        <dbReference type="EMBL" id="GAN06521.1"/>
    </source>
</evidence>
<organism evidence="16">
    <name type="scientific">Mucor ambiguus</name>
    <dbReference type="NCBI Taxonomy" id="91626"/>
    <lineage>
        <taxon>Eukaryota</taxon>
        <taxon>Fungi</taxon>
        <taxon>Fungi incertae sedis</taxon>
        <taxon>Mucoromycota</taxon>
        <taxon>Mucoromycotina</taxon>
        <taxon>Mucoromycetes</taxon>
        <taxon>Mucorales</taxon>
        <taxon>Mucorineae</taxon>
        <taxon>Mucoraceae</taxon>
        <taxon>Mucor</taxon>
    </lineage>
</organism>
<keyword evidence="14" id="KW-0472">Membrane</keyword>
<evidence type="ECO:0000256" key="9">
    <source>
        <dbReference type="ARBA" id="ARBA00022801"/>
    </source>
</evidence>
<dbReference type="STRING" id="91626.A0A0C9M880"/>
<dbReference type="InterPro" id="IPR011257">
    <property type="entry name" value="DNA_glycosylase"/>
</dbReference>
<comment type="similarity">
    <text evidence="3">Belongs to the Nth/MutY family.</text>
</comment>
<dbReference type="InterPro" id="IPR029119">
    <property type="entry name" value="MutY_C"/>
</dbReference>
<feature type="transmembrane region" description="Helical" evidence="14">
    <location>
        <begin position="906"/>
        <end position="925"/>
    </location>
</feature>
<dbReference type="GO" id="GO:0005634">
    <property type="term" value="C:nucleus"/>
    <property type="evidence" value="ECO:0007669"/>
    <property type="project" value="TreeGrafter"/>
</dbReference>
<keyword evidence="11" id="KW-0411">Iron-sulfur</keyword>
<dbReference type="Proteomes" id="UP000053815">
    <property type="component" value="Unassembled WGS sequence"/>
</dbReference>
<dbReference type="GO" id="GO:0006506">
    <property type="term" value="P:GPI anchor biosynthetic process"/>
    <property type="evidence" value="ECO:0007669"/>
    <property type="project" value="UniProtKB-UniPathway"/>
</dbReference>
<keyword evidence="17" id="KW-1185">Reference proteome</keyword>
<dbReference type="EMBL" id="DF836415">
    <property type="protein sequence ID" value="GAN06521.1"/>
    <property type="molecule type" value="Genomic_DNA"/>
</dbReference>
<evidence type="ECO:0000256" key="8">
    <source>
        <dbReference type="ARBA" id="ARBA00022763"/>
    </source>
</evidence>
<dbReference type="CDD" id="cd03431">
    <property type="entry name" value="NUDIX_DNA_Glycosylase_C-MutY"/>
    <property type="match status" value="1"/>
</dbReference>
<feature type="domain" description="HhH-GPD" evidence="15">
    <location>
        <begin position="82"/>
        <end position="234"/>
    </location>
</feature>
<evidence type="ECO:0000259" key="15">
    <source>
        <dbReference type="SMART" id="SM00478"/>
    </source>
</evidence>
<dbReference type="SMART" id="SM00525">
    <property type="entry name" value="FES"/>
    <property type="match status" value="1"/>
</dbReference>
<keyword evidence="14" id="KW-1133">Transmembrane helix</keyword>
<dbReference type="InterPro" id="IPR023170">
    <property type="entry name" value="HhH_base_excis_C"/>
</dbReference>
<dbReference type="SUPFAM" id="SSF48150">
    <property type="entry name" value="DNA-glycosylase"/>
    <property type="match status" value="1"/>
</dbReference>
<dbReference type="GO" id="GO:0051539">
    <property type="term" value="F:4 iron, 4 sulfur cluster binding"/>
    <property type="evidence" value="ECO:0007669"/>
    <property type="project" value="UniProtKB-KW"/>
</dbReference>
<keyword evidence="9" id="KW-0378">Hydrolase</keyword>
<dbReference type="AlphaFoldDB" id="A0A0C9M880"/>
<dbReference type="Pfam" id="PF10510">
    <property type="entry name" value="PIG-S"/>
    <property type="match status" value="1"/>
</dbReference>
<dbReference type="GO" id="GO:0000701">
    <property type="term" value="F:purine-specific mismatch base pair DNA N-glycosylase activity"/>
    <property type="evidence" value="ECO:0007669"/>
    <property type="project" value="UniProtKB-EC"/>
</dbReference>
<dbReference type="PROSITE" id="PS01155">
    <property type="entry name" value="ENDONUCLEASE_III_2"/>
    <property type="match status" value="1"/>
</dbReference>
<dbReference type="InterPro" id="IPR015797">
    <property type="entry name" value="NUDIX_hydrolase-like_dom_sf"/>
</dbReference>
<dbReference type="EC" id="3.2.2.31" evidence="4"/>
<keyword evidence="7" id="KW-0479">Metal-binding</keyword>
<evidence type="ECO:0000256" key="1">
    <source>
        <dbReference type="ARBA" id="ARBA00000843"/>
    </source>
</evidence>
<dbReference type="FunFam" id="1.10.340.30:FF:000002">
    <property type="entry name" value="Adenine DNA glycosylase"/>
    <property type="match status" value="1"/>
</dbReference>
<evidence type="ECO:0000256" key="11">
    <source>
        <dbReference type="ARBA" id="ARBA00023014"/>
    </source>
</evidence>
<dbReference type="InterPro" id="IPR044298">
    <property type="entry name" value="MIG/MutY"/>
</dbReference>
<dbReference type="FunFam" id="1.10.1670.10:FF:000002">
    <property type="entry name" value="Adenine DNA glycosylase"/>
    <property type="match status" value="1"/>
</dbReference>
<protein>
    <recommendedName>
        <fullName evidence="5">Adenine DNA glycosylase</fullName>
        <ecNumber evidence="4">3.2.2.31</ecNumber>
    </recommendedName>
</protein>
<keyword evidence="13" id="KW-0326">Glycosidase</keyword>
<dbReference type="GO" id="GO:0016255">
    <property type="term" value="P:attachment of GPI anchor to protein"/>
    <property type="evidence" value="ECO:0007669"/>
    <property type="project" value="InterPro"/>
</dbReference>
<dbReference type="SUPFAM" id="SSF55811">
    <property type="entry name" value="Nudix"/>
    <property type="match status" value="1"/>
</dbReference>
<comment type="cofactor">
    <cofactor evidence="2">
        <name>[4Fe-4S] cluster</name>
        <dbReference type="ChEBI" id="CHEBI:49883"/>
    </cofactor>
</comment>
<dbReference type="InterPro" id="IPR019540">
    <property type="entry name" value="PtdIno-glycan_biosynth_class_S"/>
</dbReference>
<evidence type="ECO:0000256" key="7">
    <source>
        <dbReference type="ARBA" id="ARBA00022723"/>
    </source>
</evidence>
<dbReference type="Gene3D" id="1.10.340.30">
    <property type="entry name" value="Hypothetical protein, domain 2"/>
    <property type="match status" value="1"/>
</dbReference>
<evidence type="ECO:0000256" key="10">
    <source>
        <dbReference type="ARBA" id="ARBA00023004"/>
    </source>
</evidence>
<accession>A0A0C9M880</accession>
<dbReference type="PANTHER" id="PTHR42944">
    <property type="entry name" value="ADENINE DNA GLYCOSYLASE"/>
    <property type="match status" value="1"/>
</dbReference>
<dbReference type="CDD" id="cd00056">
    <property type="entry name" value="ENDO3c"/>
    <property type="match status" value="1"/>
</dbReference>
<dbReference type="GO" id="GO:0006298">
    <property type="term" value="P:mismatch repair"/>
    <property type="evidence" value="ECO:0007669"/>
    <property type="project" value="TreeGrafter"/>
</dbReference>
<dbReference type="SMART" id="SM00478">
    <property type="entry name" value="ENDO3c"/>
    <property type="match status" value="1"/>
</dbReference>
<dbReference type="GO" id="GO:0006285">
    <property type="term" value="P:base-excision repair, AP site formation"/>
    <property type="evidence" value="ECO:0007669"/>
    <property type="project" value="UniProtKB-ARBA"/>
</dbReference>
<evidence type="ECO:0000256" key="13">
    <source>
        <dbReference type="ARBA" id="ARBA00023295"/>
    </source>
</evidence>
<dbReference type="Gene3D" id="1.10.1670.10">
    <property type="entry name" value="Helix-hairpin-Helix base-excision DNA repair enzymes (C-terminal)"/>
    <property type="match status" value="1"/>
</dbReference>
<keyword evidence="12" id="KW-0234">DNA repair</keyword>
<proteinExistence type="inferred from homology"/>
<gene>
    <name evidence="16" type="ORF">MAM1_0126d06005</name>
</gene>
<dbReference type="GO" id="GO:0046872">
    <property type="term" value="F:metal ion binding"/>
    <property type="evidence" value="ECO:0007669"/>
    <property type="project" value="UniProtKB-KW"/>
</dbReference>
<dbReference type="InterPro" id="IPR003651">
    <property type="entry name" value="Endonuclease3_FeS-loop_motif"/>
</dbReference>
<evidence type="ECO:0000256" key="6">
    <source>
        <dbReference type="ARBA" id="ARBA00022485"/>
    </source>
</evidence>
<dbReference type="InterPro" id="IPR003265">
    <property type="entry name" value="HhH-GPD_domain"/>
</dbReference>
<dbReference type="OrthoDB" id="28748at2759"/>
<evidence type="ECO:0000256" key="3">
    <source>
        <dbReference type="ARBA" id="ARBA00008343"/>
    </source>
</evidence>
<evidence type="ECO:0000256" key="5">
    <source>
        <dbReference type="ARBA" id="ARBA00022023"/>
    </source>
</evidence>
<evidence type="ECO:0000313" key="17">
    <source>
        <dbReference type="Proteomes" id="UP000053815"/>
    </source>
</evidence>
<dbReference type="UniPathway" id="UPA00196"/>
<keyword evidence="10" id="KW-0408">Iron</keyword>
<evidence type="ECO:0000256" key="4">
    <source>
        <dbReference type="ARBA" id="ARBA00012045"/>
    </source>
</evidence>
<dbReference type="PANTHER" id="PTHR42944:SF1">
    <property type="entry name" value="ADENINE DNA GLYCOSYLASE"/>
    <property type="match status" value="1"/>
</dbReference>
<dbReference type="Pfam" id="PF00730">
    <property type="entry name" value="HhH-GPD"/>
    <property type="match status" value="1"/>
</dbReference>
<dbReference type="GO" id="GO:0034039">
    <property type="term" value="F:8-oxo-7,8-dihydroguanine DNA N-glycosylase activity"/>
    <property type="evidence" value="ECO:0007669"/>
    <property type="project" value="TreeGrafter"/>
</dbReference>
<evidence type="ECO:0000256" key="2">
    <source>
        <dbReference type="ARBA" id="ARBA00001966"/>
    </source>
</evidence>